<feature type="domain" description="Methyltransferase" evidence="1">
    <location>
        <begin position="73"/>
        <end position="193"/>
    </location>
</feature>
<dbReference type="Pfam" id="PF13847">
    <property type="entry name" value="Methyltransf_31"/>
    <property type="match status" value="1"/>
</dbReference>
<evidence type="ECO:0000313" key="3">
    <source>
        <dbReference type="Proteomes" id="UP001165289"/>
    </source>
</evidence>
<evidence type="ECO:0000313" key="2">
    <source>
        <dbReference type="EMBL" id="KAI6649784.1"/>
    </source>
</evidence>
<organism evidence="2 3">
    <name type="scientific">Oopsacas minuta</name>
    <dbReference type="NCBI Taxonomy" id="111878"/>
    <lineage>
        <taxon>Eukaryota</taxon>
        <taxon>Metazoa</taxon>
        <taxon>Porifera</taxon>
        <taxon>Hexactinellida</taxon>
        <taxon>Hexasterophora</taxon>
        <taxon>Lyssacinosida</taxon>
        <taxon>Leucopsacidae</taxon>
        <taxon>Oopsacas</taxon>
    </lineage>
</organism>
<reference evidence="2 3" key="1">
    <citation type="journal article" date="2023" name="BMC Biol.">
        <title>The compact genome of the sponge Oopsacas minuta (Hexactinellida) is lacking key metazoan core genes.</title>
        <authorList>
            <person name="Santini S."/>
            <person name="Schenkelaars Q."/>
            <person name="Jourda C."/>
            <person name="Duchesne M."/>
            <person name="Belahbib H."/>
            <person name="Rocher C."/>
            <person name="Selva M."/>
            <person name="Riesgo A."/>
            <person name="Vervoort M."/>
            <person name="Leys S.P."/>
            <person name="Kodjabachian L."/>
            <person name="Le Bivic A."/>
            <person name="Borchiellini C."/>
            <person name="Claverie J.M."/>
            <person name="Renard E."/>
        </authorList>
    </citation>
    <scope>NUCLEOTIDE SEQUENCE [LARGE SCALE GENOMIC DNA]</scope>
    <source>
        <strain evidence="2">SPO-2</strain>
    </source>
</reference>
<sequence>MAGSNTVFSESDKESELYNWTVKRHHGITVEEVKQIHGRIAGEYEGFYVKTGWKGHIHGAKLLDDVLSKLKFNKDCKILDVGAGTGLVGEEMHKFGYSNITGIDLSEKMLEEASKKGIYKELNPVDMYKDDLSNYSNNFDTVISIGTFTAGQLRPEIMQKVAKFVRTGGVVCFSIRDITWEDTELGFAKQVEEMEKTGVWTVLEKRCLAYHSELGENAYYIACKVN</sequence>
<proteinExistence type="predicted"/>
<dbReference type="Proteomes" id="UP001165289">
    <property type="component" value="Unassembled WGS sequence"/>
</dbReference>
<accession>A0AAV7JLS0</accession>
<dbReference type="Gene3D" id="3.40.50.150">
    <property type="entry name" value="Vaccinia Virus protein VP39"/>
    <property type="match status" value="1"/>
</dbReference>
<dbReference type="CDD" id="cd02440">
    <property type="entry name" value="AdoMet_MTases"/>
    <property type="match status" value="1"/>
</dbReference>
<comment type="caution">
    <text evidence="2">The sequence shown here is derived from an EMBL/GenBank/DDBJ whole genome shotgun (WGS) entry which is preliminary data.</text>
</comment>
<name>A0AAV7JLS0_9METZ</name>
<dbReference type="EMBL" id="JAKMXF010000318">
    <property type="protein sequence ID" value="KAI6649784.1"/>
    <property type="molecule type" value="Genomic_DNA"/>
</dbReference>
<gene>
    <name evidence="2" type="ORF">LOD99_6573</name>
</gene>
<keyword evidence="3" id="KW-1185">Reference proteome</keyword>
<dbReference type="InterPro" id="IPR029063">
    <property type="entry name" value="SAM-dependent_MTases_sf"/>
</dbReference>
<dbReference type="PANTHER" id="PTHR43861">
    <property type="entry name" value="TRANS-ACONITATE 2-METHYLTRANSFERASE-RELATED"/>
    <property type="match status" value="1"/>
</dbReference>
<protein>
    <recommendedName>
        <fullName evidence="1">Methyltransferase domain-containing protein</fullName>
    </recommendedName>
</protein>
<dbReference type="SUPFAM" id="SSF53335">
    <property type="entry name" value="S-adenosyl-L-methionine-dependent methyltransferases"/>
    <property type="match status" value="1"/>
</dbReference>
<dbReference type="PANTHER" id="PTHR43861:SF1">
    <property type="entry name" value="TRANS-ACONITATE 2-METHYLTRANSFERASE"/>
    <property type="match status" value="1"/>
</dbReference>
<dbReference type="InterPro" id="IPR025714">
    <property type="entry name" value="Methyltranfer_dom"/>
</dbReference>
<dbReference type="AlphaFoldDB" id="A0AAV7JLS0"/>
<evidence type="ECO:0000259" key="1">
    <source>
        <dbReference type="Pfam" id="PF13847"/>
    </source>
</evidence>